<dbReference type="NCBIfam" id="TIGR02273">
    <property type="entry name" value="16S_RimM"/>
    <property type="match status" value="1"/>
</dbReference>
<dbReference type="GO" id="GO:0042274">
    <property type="term" value="P:ribosomal small subunit biogenesis"/>
    <property type="evidence" value="ECO:0007669"/>
    <property type="project" value="UniProtKB-UniRule"/>
</dbReference>
<dbReference type="OrthoDB" id="9788191at2"/>
<keyword evidence="9" id="KW-1185">Reference proteome</keyword>
<gene>
    <name evidence="5 8" type="primary">rimM</name>
    <name evidence="8" type="ORF">EUV02_13770</name>
</gene>
<dbReference type="PANTHER" id="PTHR33692">
    <property type="entry name" value="RIBOSOME MATURATION FACTOR RIMM"/>
    <property type="match status" value="1"/>
</dbReference>
<feature type="domain" description="Ribosome maturation factor RimM PRC barrel" evidence="7">
    <location>
        <begin position="100"/>
        <end position="152"/>
    </location>
</feature>
<proteinExistence type="inferred from homology"/>
<dbReference type="InterPro" id="IPR011033">
    <property type="entry name" value="PRC_barrel-like_sf"/>
</dbReference>
<evidence type="ECO:0000259" key="7">
    <source>
        <dbReference type="Pfam" id="PF24986"/>
    </source>
</evidence>
<evidence type="ECO:0000256" key="4">
    <source>
        <dbReference type="ARBA" id="ARBA00023186"/>
    </source>
</evidence>
<name>A0A4Y9EKX2_9SPHN</name>
<comment type="domain">
    <text evidence="5">The PRC barrel domain binds ribosomal protein uS19.</text>
</comment>
<organism evidence="8 9">
    <name type="scientific">Glacieibacterium arshaanense</name>
    <dbReference type="NCBI Taxonomy" id="2511025"/>
    <lineage>
        <taxon>Bacteria</taxon>
        <taxon>Pseudomonadati</taxon>
        <taxon>Pseudomonadota</taxon>
        <taxon>Alphaproteobacteria</taxon>
        <taxon>Sphingomonadales</taxon>
        <taxon>Sphingosinicellaceae</taxon>
        <taxon>Glacieibacterium</taxon>
    </lineage>
</organism>
<dbReference type="EMBL" id="SIHO01000003">
    <property type="protein sequence ID" value="TFU01354.1"/>
    <property type="molecule type" value="Genomic_DNA"/>
</dbReference>
<dbReference type="SUPFAM" id="SSF50346">
    <property type="entry name" value="PRC-barrel domain"/>
    <property type="match status" value="1"/>
</dbReference>
<sequence length="169" mass="17782">MTDTVILAAIAGAHGIKGEVRLKLFAESLESLQRHKAFAATRGSEARTLTLKSMRPDKAGAIARFAEIANRTAAEGMRGMTLAVPRDALPPLAEGEFYHTDLIGRAVVSTDGVEVGSVIAVENFGAGDILEIRKADGKTFMVPFNPQAVPEVGAAPGSPVTLNPNFIDV</sequence>
<dbReference type="InterPro" id="IPR009000">
    <property type="entry name" value="Transl_B-barrel_sf"/>
</dbReference>
<protein>
    <recommendedName>
        <fullName evidence="5">Ribosome maturation factor RimM</fullName>
    </recommendedName>
</protein>
<dbReference type="HAMAP" id="MF_00014">
    <property type="entry name" value="Ribosome_mat_RimM"/>
    <property type="match status" value="1"/>
</dbReference>
<feature type="domain" description="RimM N-terminal" evidence="6">
    <location>
        <begin position="7"/>
        <end position="87"/>
    </location>
</feature>
<dbReference type="InterPro" id="IPR036976">
    <property type="entry name" value="RimM_N_sf"/>
</dbReference>
<dbReference type="InterPro" id="IPR011961">
    <property type="entry name" value="RimM"/>
</dbReference>
<dbReference type="GO" id="GO:0005840">
    <property type="term" value="C:ribosome"/>
    <property type="evidence" value="ECO:0007669"/>
    <property type="project" value="InterPro"/>
</dbReference>
<keyword evidence="4 5" id="KW-0143">Chaperone</keyword>
<dbReference type="GO" id="GO:0005737">
    <property type="term" value="C:cytoplasm"/>
    <property type="evidence" value="ECO:0007669"/>
    <property type="project" value="UniProtKB-SubCell"/>
</dbReference>
<dbReference type="PANTHER" id="PTHR33692:SF1">
    <property type="entry name" value="RIBOSOME MATURATION FACTOR RIMM"/>
    <property type="match status" value="1"/>
</dbReference>
<comment type="caution">
    <text evidence="8">The sequence shown here is derived from an EMBL/GenBank/DDBJ whole genome shotgun (WGS) entry which is preliminary data.</text>
</comment>
<dbReference type="Gene3D" id="2.40.30.60">
    <property type="entry name" value="RimM"/>
    <property type="match status" value="1"/>
</dbReference>
<evidence type="ECO:0000313" key="9">
    <source>
        <dbReference type="Proteomes" id="UP000297737"/>
    </source>
</evidence>
<reference evidence="8 9" key="1">
    <citation type="submission" date="2019-02" db="EMBL/GenBank/DDBJ databases">
        <title>Polymorphobacter sp. isolated from the lake at the Tibet of China.</title>
        <authorList>
            <person name="Li A."/>
        </authorList>
    </citation>
    <scope>NUCLEOTIDE SEQUENCE [LARGE SCALE GENOMIC DNA]</scope>
    <source>
        <strain evidence="8 9">DJ1R-1</strain>
    </source>
</reference>
<evidence type="ECO:0000256" key="2">
    <source>
        <dbReference type="ARBA" id="ARBA00022517"/>
    </source>
</evidence>
<dbReference type="GO" id="GO:0006364">
    <property type="term" value="P:rRNA processing"/>
    <property type="evidence" value="ECO:0007669"/>
    <property type="project" value="UniProtKB-UniRule"/>
</dbReference>
<comment type="similarity">
    <text evidence="5">Belongs to the RimM family.</text>
</comment>
<evidence type="ECO:0000313" key="8">
    <source>
        <dbReference type="EMBL" id="TFU01354.1"/>
    </source>
</evidence>
<dbReference type="RefSeq" id="WP_135246858.1">
    <property type="nucleotide sequence ID" value="NZ_SIHO01000003.1"/>
</dbReference>
<comment type="subcellular location">
    <subcellularLocation>
        <location evidence="5">Cytoplasm</location>
    </subcellularLocation>
</comment>
<dbReference type="InterPro" id="IPR002676">
    <property type="entry name" value="RimM_N"/>
</dbReference>
<evidence type="ECO:0000256" key="5">
    <source>
        <dbReference type="HAMAP-Rule" id="MF_00014"/>
    </source>
</evidence>
<dbReference type="SUPFAM" id="SSF50447">
    <property type="entry name" value="Translation proteins"/>
    <property type="match status" value="1"/>
</dbReference>
<accession>A0A4Y9EKX2</accession>
<comment type="subunit">
    <text evidence="5">Binds ribosomal protein uS19.</text>
</comment>
<evidence type="ECO:0000256" key="3">
    <source>
        <dbReference type="ARBA" id="ARBA00022552"/>
    </source>
</evidence>
<dbReference type="GO" id="GO:0043022">
    <property type="term" value="F:ribosome binding"/>
    <property type="evidence" value="ECO:0007669"/>
    <property type="project" value="InterPro"/>
</dbReference>
<dbReference type="AlphaFoldDB" id="A0A4Y9EKX2"/>
<evidence type="ECO:0000256" key="1">
    <source>
        <dbReference type="ARBA" id="ARBA00022490"/>
    </source>
</evidence>
<evidence type="ECO:0000259" key="6">
    <source>
        <dbReference type="Pfam" id="PF01782"/>
    </source>
</evidence>
<keyword evidence="2 5" id="KW-0690">Ribosome biogenesis</keyword>
<dbReference type="Pfam" id="PF01782">
    <property type="entry name" value="RimM"/>
    <property type="match status" value="1"/>
</dbReference>
<dbReference type="Proteomes" id="UP000297737">
    <property type="component" value="Unassembled WGS sequence"/>
</dbReference>
<comment type="function">
    <text evidence="5">An accessory protein needed during the final step in the assembly of 30S ribosomal subunit, possibly for assembly of the head region. Essential for efficient processing of 16S rRNA. May be needed both before and after RbfA during the maturation of 16S rRNA. It has affinity for free ribosomal 30S subunits but not for 70S ribosomes.</text>
</comment>
<dbReference type="Gene3D" id="2.30.30.240">
    <property type="entry name" value="PRC-barrel domain"/>
    <property type="match status" value="1"/>
</dbReference>
<keyword evidence="3 5" id="KW-0698">rRNA processing</keyword>
<dbReference type="Pfam" id="PF24986">
    <property type="entry name" value="PRC_RimM"/>
    <property type="match status" value="1"/>
</dbReference>
<dbReference type="InterPro" id="IPR056792">
    <property type="entry name" value="PRC_RimM"/>
</dbReference>
<keyword evidence="1 5" id="KW-0963">Cytoplasm</keyword>